<dbReference type="EMBL" id="QUSL01000008">
    <property type="protein sequence ID" value="RGD86129.1"/>
    <property type="molecule type" value="Genomic_DNA"/>
</dbReference>
<evidence type="ECO:0000313" key="5">
    <source>
        <dbReference type="Proteomes" id="UP000261032"/>
    </source>
</evidence>
<keyword evidence="1" id="KW-0560">Oxidoreductase</keyword>
<keyword evidence="2" id="KW-0520">NAD</keyword>
<comment type="caution">
    <text evidence="4">The sequence shown here is derived from an EMBL/GenBank/DDBJ whole genome shotgun (WGS) entry which is preliminary data.</text>
</comment>
<dbReference type="GO" id="GO:0016491">
    <property type="term" value="F:oxidoreductase activity"/>
    <property type="evidence" value="ECO:0007669"/>
    <property type="project" value="UniProtKB-KW"/>
</dbReference>
<dbReference type="PANTHER" id="PTHR43333:SF1">
    <property type="entry name" value="D-ISOMER SPECIFIC 2-HYDROXYACID DEHYDROGENASE NAD-BINDING DOMAIN-CONTAINING PROTEIN"/>
    <property type="match status" value="1"/>
</dbReference>
<dbReference type="RefSeq" id="WP_117581097.1">
    <property type="nucleotide sequence ID" value="NZ_QUSL01000008.1"/>
</dbReference>
<dbReference type="SUPFAM" id="SSF52283">
    <property type="entry name" value="Formate/glycerate dehydrogenase catalytic domain-like"/>
    <property type="match status" value="1"/>
</dbReference>
<dbReference type="Pfam" id="PF02826">
    <property type="entry name" value="2-Hacid_dh_C"/>
    <property type="match status" value="1"/>
</dbReference>
<dbReference type="InterPro" id="IPR006140">
    <property type="entry name" value="D-isomer_DH_NAD-bd"/>
</dbReference>
<proteinExistence type="predicted"/>
<name>A0A3E3EEA5_9FIRM</name>
<gene>
    <name evidence="4" type="ORF">DXB93_06945</name>
</gene>
<organism evidence="4 5">
    <name type="scientific">Thomasclavelia ramosa</name>
    <dbReference type="NCBI Taxonomy" id="1547"/>
    <lineage>
        <taxon>Bacteria</taxon>
        <taxon>Bacillati</taxon>
        <taxon>Bacillota</taxon>
        <taxon>Erysipelotrichia</taxon>
        <taxon>Erysipelotrichales</taxon>
        <taxon>Coprobacillaceae</taxon>
        <taxon>Thomasclavelia</taxon>
    </lineage>
</organism>
<feature type="domain" description="D-isomer specific 2-hydroxyacid dehydrogenase NAD-binding" evidence="3">
    <location>
        <begin position="101"/>
        <end position="276"/>
    </location>
</feature>
<sequence>MNILVLSRLKTDEINKLEKSFPDFSFTYSKEKEVTQTMIDNCDILVGNPGKHVELNRPNLKAILLNSAGSDYYIQEGVLHAATRLANASGSYGKAIAEHTIGMMLALNKNFKNYINNMHEHSWKSYRGGKEIYHSTVIIVGLGDLGYELAKRLKAFECKTIGIKRNVSPIPRDIDELYTIDKLEEILPHGDFIISCLPQSTETINLFNKKRLLMMKSDALFVNVGRGSAVSTQDLKEVLKAGHLYGAALDVIDPEPFKTDDDLWDFDNVLITPHVSGGFEWDSVREYFTELTIRNINHLIKNEPLENEVDFNTGYRKVVKYND</sequence>
<evidence type="ECO:0000256" key="2">
    <source>
        <dbReference type="ARBA" id="ARBA00023027"/>
    </source>
</evidence>
<dbReference type="CDD" id="cd05300">
    <property type="entry name" value="2-Hacid_dh_1"/>
    <property type="match status" value="1"/>
</dbReference>
<reference evidence="4 5" key="1">
    <citation type="submission" date="2018-08" db="EMBL/GenBank/DDBJ databases">
        <title>A genome reference for cultivated species of the human gut microbiota.</title>
        <authorList>
            <person name="Zou Y."/>
            <person name="Xue W."/>
            <person name="Luo G."/>
        </authorList>
    </citation>
    <scope>NUCLEOTIDE SEQUENCE [LARGE SCALE GENOMIC DNA]</scope>
    <source>
        <strain evidence="4 5">OM06-4</strain>
    </source>
</reference>
<evidence type="ECO:0000313" key="4">
    <source>
        <dbReference type="EMBL" id="RGD86129.1"/>
    </source>
</evidence>
<dbReference type="Proteomes" id="UP000261032">
    <property type="component" value="Unassembled WGS sequence"/>
</dbReference>
<dbReference type="Gene3D" id="3.40.50.720">
    <property type="entry name" value="NAD(P)-binding Rossmann-like Domain"/>
    <property type="match status" value="2"/>
</dbReference>
<dbReference type="GO" id="GO:0051287">
    <property type="term" value="F:NAD binding"/>
    <property type="evidence" value="ECO:0007669"/>
    <property type="project" value="InterPro"/>
</dbReference>
<evidence type="ECO:0000256" key="1">
    <source>
        <dbReference type="ARBA" id="ARBA00023002"/>
    </source>
</evidence>
<dbReference type="InterPro" id="IPR036291">
    <property type="entry name" value="NAD(P)-bd_dom_sf"/>
</dbReference>
<dbReference type="PANTHER" id="PTHR43333">
    <property type="entry name" value="2-HACID_DH_C DOMAIN-CONTAINING PROTEIN"/>
    <property type="match status" value="1"/>
</dbReference>
<dbReference type="SUPFAM" id="SSF51735">
    <property type="entry name" value="NAD(P)-binding Rossmann-fold domains"/>
    <property type="match status" value="1"/>
</dbReference>
<protein>
    <submittedName>
        <fullName evidence="4">D-2-hydroxyacid dehydrogenase</fullName>
    </submittedName>
</protein>
<dbReference type="AlphaFoldDB" id="A0A3E3EEA5"/>
<evidence type="ECO:0000259" key="3">
    <source>
        <dbReference type="Pfam" id="PF02826"/>
    </source>
</evidence>
<accession>A0A3E3EEA5</accession>